<sequence>MSRNISYALTGWLAGAVTMIIMGFLWPKIFPAIVNVEHYYGAGPNLISIIGIALLVMSPVSLLGGLIGGRVSIEGGEWGQRAISAIFGIIFTMPVSCGVYLYFTGYGFGIS</sequence>
<comment type="caution">
    <text evidence="2">The sequence shown here is derived from an EMBL/GenBank/DDBJ whole genome shotgun (WGS) entry which is preliminary data.</text>
</comment>
<evidence type="ECO:0000313" key="3">
    <source>
        <dbReference type="Proteomes" id="UP000614469"/>
    </source>
</evidence>
<evidence type="ECO:0000313" key="2">
    <source>
        <dbReference type="EMBL" id="MBC8336178.1"/>
    </source>
</evidence>
<accession>A0A8J6TGQ3</accession>
<keyword evidence="1" id="KW-1133">Transmembrane helix</keyword>
<reference evidence="2 3" key="1">
    <citation type="submission" date="2020-08" db="EMBL/GenBank/DDBJ databases">
        <title>Bridging the membrane lipid divide: bacteria of the FCB group superphylum have the potential to synthesize archaeal ether lipids.</title>
        <authorList>
            <person name="Villanueva L."/>
            <person name="Von Meijenfeldt F.A.B."/>
            <person name="Westbye A.B."/>
            <person name="Yadav S."/>
            <person name="Hopmans E.C."/>
            <person name="Dutilh B.E."/>
            <person name="Sinninghe Damste J.S."/>
        </authorList>
    </citation>
    <scope>NUCLEOTIDE SEQUENCE [LARGE SCALE GENOMIC DNA]</scope>
    <source>
        <strain evidence="2">NIOZ-UU36</strain>
    </source>
</reference>
<organism evidence="2 3">
    <name type="scientific">Candidatus Desulfolinea nitratireducens</name>
    <dbReference type="NCBI Taxonomy" id="2841698"/>
    <lineage>
        <taxon>Bacteria</taxon>
        <taxon>Bacillati</taxon>
        <taxon>Chloroflexota</taxon>
        <taxon>Anaerolineae</taxon>
        <taxon>Anaerolineales</taxon>
        <taxon>Anaerolineales incertae sedis</taxon>
        <taxon>Candidatus Desulfolinea</taxon>
    </lineage>
</organism>
<feature type="transmembrane region" description="Helical" evidence="1">
    <location>
        <begin position="7"/>
        <end position="26"/>
    </location>
</feature>
<dbReference type="EMBL" id="JACNJN010000145">
    <property type="protein sequence ID" value="MBC8336178.1"/>
    <property type="molecule type" value="Genomic_DNA"/>
</dbReference>
<feature type="transmembrane region" description="Helical" evidence="1">
    <location>
        <begin position="81"/>
        <end position="103"/>
    </location>
</feature>
<keyword evidence="1" id="KW-0812">Transmembrane</keyword>
<dbReference type="Proteomes" id="UP000614469">
    <property type="component" value="Unassembled WGS sequence"/>
</dbReference>
<dbReference type="AlphaFoldDB" id="A0A8J6TGQ3"/>
<keyword evidence="1" id="KW-0472">Membrane</keyword>
<name>A0A8J6TGQ3_9CHLR</name>
<proteinExistence type="predicted"/>
<feature type="transmembrane region" description="Helical" evidence="1">
    <location>
        <begin position="46"/>
        <end position="69"/>
    </location>
</feature>
<evidence type="ECO:0000256" key="1">
    <source>
        <dbReference type="SAM" id="Phobius"/>
    </source>
</evidence>
<gene>
    <name evidence="2" type="ORF">H8E29_12995</name>
</gene>
<protein>
    <submittedName>
        <fullName evidence="2">Uncharacterized protein</fullName>
    </submittedName>
</protein>